<keyword evidence="8" id="KW-0282">Flagellum</keyword>
<comment type="caution">
    <text evidence="7">Lacks conserved residue(s) required for the propagation of feature annotation.</text>
</comment>
<accession>A0A8J6LNU9</accession>
<keyword evidence="4 7" id="KW-0812">Transmembrane</keyword>
<keyword evidence="7" id="KW-0813">Transport</keyword>
<feature type="transmembrane region" description="Helical" evidence="7">
    <location>
        <begin position="44"/>
        <end position="63"/>
    </location>
</feature>
<feature type="transmembrane region" description="Helical" evidence="7">
    <location>
        <begin position="117"/>
        <end position="134"/>
    </location>
</feature>
<dbReference type="Gene3D" id="1.10.8.540">
    <property type="entry name" value="FHIPEP family, domain 3"/>
    <property type="match status" value="1"/>
</dbReference>
<evidence type="ECO:0000256" key="3">
    <source>
        <dbReference type="ARBA" id="ARBA00022475"/>
    </source>
</evidence>
<dbReference type="InterPro" id="IPR025505">
    <property type="entry name" value="FHIPEP_CS"/>
</dbReference>
<proteinExistence type="inferred from homology"/>
<dbReference type="InterPro" id="IPR042193">
    <property type="entry name" value="FHIPEP_3"/>
</dbReference>
<dbReference type="GO" id="GO:0005886">
    <property type="term" value="C:plasma membrane"/>
    <property type="evidence" value="ECO:0007669"/>
    <property type="project" value="UniProtKB-SubCell"/>
</dbReference>
<keyword evidence="7" id="KW-1005">Bacterial flagellum biogenesis</keyword>
<keyword evidence="8" id="KW-0969">Cilium</keyword>
<evidence type="ECO:0000256" key="1">
    <source>
        <dbReference type="ARBA" id="ARBA00004651"/>
    </source>
</evidence>
<reference evidence="8" key="1">
    <citation type="submission" date="2020-06" db="EMBL/GenBank/DDBJ databases">
        <title>Novel chitinolytic bacterium.</title>
        <authorList>
            <person name="Ungkulpasvich U."/>
            <person name="Kosugi A."/>
            <person name="Uke A."/>
        </authorList>
    </citation>
    <scope>NUCLEOTIDE SEQUENCE</scope>
    <source>
        <strain evidence="8">UUS1-1</strain>
    </source>
</reference>
<evidence type="ECO:0000256" key="7">
    <source>
        <dbReference type="RuleBase" id="RU364093"/>
    </source>
</evidence>
<dbReference type="PIRSF" id="PIRSF005419">
    <property type="entry name" value="FlhA"/>
    <property type="match status" value="1"/>
</dbReference>
<comment type="caution">
    <text evidence="8">The sequence shown here is derived from an EMBL/GenBank/DDBJ whole genome shotgun (WGS) entry which is preliminary data.</text>
</comment>
<organism evidence="8 9">
    <name type="scientific">Capillibacterium thermochitinicola</name>
    <dbReference type="NCBI Taxonomy" id="2699427"/>
    <lineage>
        <taxon>Bacteria</taxon>
        <taxon>Bacillati</taxon>
        <taxon>Bacillota</taxon>
        <taxon>Capillibacterium</taxon>
    </lineage>
</organism>
<keyword evidence="6 7" id="KW-0472">Membrane</keyword>
<keyword evidence="9" id="KW-1185">Reference proteome</keyword>
<keyword evidence="5 7" id="KW-1133">Transmembrane helix</keyword>
<evidence type="ECO:0000313" key="8">
    <source>
        <dbReference type="EMBL" id="MBA2134043.1"/>
    </source>
</evidence>
<evidence type="ECO:0000256" key="2">
    <source>
        <dbReference type="ARBA" id="ARBA00008835"/>
    </source>
</evidence>
<evidence type="ECO:0000313" key="9">
    <source>
        <dbReference type="Proteomes" id="UP000657177"/>
    </source>
</evidence>
<dbReference type="GO" id="GO:0009306">
    <property type="term" value="P:protein secretion"/>
    <property type="evidence" value="ECO:0007669"/>
    <property type="project" value="InterPro"/>
</dbReference>
<dbReference type="PROSITE" id="PS00994">
    <property type="entry name" value="FHIPEP"/>
    <property type="match status" value="1"/>
</dbReference>
<dbReference type="NCBIfam" id="TIGR01398">
    <property type="entry name" value="FlhA"/>
    <property type="match status" value="1"/>
</dbReference>
<feature type="transmembrane region" description="Helical" evidence="7">
    <location>
        <begin position="203"/>
        <end position="224"/>
    </location>
</feature>
<dbReference type="AlphaFoldDB" id="A0A8J6LNU9"/>
<dbReference type="PANTHER" id="PTHR30161">
    <property type="entry name" value="FLAGELLAR EXPORT PROTEIN, MEMBRANE FLHA SUBUNIT-RELATED"/>
    <property type="match status" value="1"/>
</dbReference>
<dbReference type="Gene3D" id="3.40.30.60">
    <property type="entry name" value="FHIPEP family, domain 1"/>
    <property type="match status" value="1"/>
</dbReference>
<dbReference type="Gene3D" id="3.40.50.12790">
    <property type="entry name" value="FHIPEP family, domain 4"/>
    <property type="match status" value="1"/>
</dbReference>
<evidence type="ECO:0000256" key="4">
    <source>
        <dbReference type="ARBA" id="ARBA00022692"/>
    </source>
</evidence>
<dbReference type="PANTHER" id="PTHR30161:SF1">
    <property type="entry name" value="FLAGELLAR BIOSYNTHESIS PROTEIN FLHA-RELATED"/>
    <property type="match status" value="1"/>
</dbReference>
<dbReference type="InterPro" id="IPR042194">
    <property type="entry name" value="FHIPEP_1"/>
</dbReference>
<keyword evidence="8" id="KW-0966">Cell projection</keyword>
<comment type="function">
    <text evidence="7">Required for formation of the rod structure of the flagellar apparatus. Together with FliI and FliH, may constitute the export apparatus of flagellin.</text>
</comment>
<keyword evidence="3 7" id="KW-1003">Cell membrane</keyword>
<dbReference type="EMBL" id="JAAKDE010000044">
    <property type="protein sequence ID" value="MBA2134043.1"/>
    <property type="molecule type" value="Genomic_DNA"/>
</dbReference>
<keyword evidence="7" id="KW-0653">Protein transport</keyword>
<dbReference type="InterPro" id="IPR042196">
    <property type="entry name" value="FHIPEP_4"/>
</dbReference>
<keyword evidence="7" id="KW-1006">Bacterial flagellum protein export</keyword>
<dbReference type="Proteomes" id="UP000657177">
    <property type="component" value="Unassembled WGS sequence"/>
</dbReference>
<protein>
    <recommendedName>
        <fullName evidence="7">Flagellar biosynthesis protein FlhA</fullName>
    </recommendedName>
</protein>
<dbReference type="InterPro" id="IPR001712">
    <property type="entry name" value="T3SS_FHIPEP"/>
</dbReference>
<feature type="transmembrane region" description="Helical" evidence="7">
    <location>
        <begin position="69"/>
        <end position="86"/>
    </location>
</feature>
<name>A0A8J6LNU9_9FIRM</name>
<sequence length="692" mass="76035">MPDQPGDRTLLSRAAFSGEIVVVVLMVVILAMMFIPLPTFVLDLFFTINIALSFLILMLTMNVRKSLEFSVFPTVLLMTTLFRLALNVSSTRLILLHGYAGQVIEAFGNFVAGSNPVVGFIIFLILTLINFLVITKGSERVAEVAARFTLDAMPGKQMSIDADLNAGLITEEEARARRREVAREADFYGSMDGASKFVKGDAIAGLIITVINLLGGVIIGMWQRGLDALGALQLYALLTVGDGLVSQVPALLISTATGVLVTRAASEDNLGADLTSQLLRYPQILLITAVVLALFGLVPGMPTIPFLVIALLLWWLTSILRREQKERAETAVEQQQAAAQEQVAYKPEHVLSLLAVDPMEVEIGYSLIPLVDKSQGGDLFERVSLIRRQVALELGIILPAIRIRDNMQLAPNQYVIKIKGVEVGSGELMTHSFLAMDAGAVTEKVSGIPTKEPAFGLPALWITADQREKAEMSGYTVVDCPSVLATHLTEIIRNYAYELLGRQEIQAMLDYIKTDYPVVVEELIPNLMTIGEIQKVFAQLLKEGIPLRNLVTILETLADYAPMTKDTDVLTEYVRVALKRQISKMLAGNGNKIQVLTLSPQTEERILRAQDSEGEPLSPSWLNEFYASLNQQIRPIIQEGRNPVLLVAPAIRRYVRSITERVSPKIFVVSYQEIIPEMEVHSLGMVGVVNAG</sequence>
<dbReference type="PRINTS" id="PR00949">
    <property type="entry name" value="TYPE3IMAPROT"/>
</dbReference>
<feature type="transmembrane region" description="Helical" evidence="7">
    <location>
        <begin position="278"/>
        <end position="298"/>
    </location>
</feature>
<comment type="similarity">
    <text evidence="2 7">Belongs to the FHIPEP (flagella/HR/invasion proteins export pore) family.</text>
</comment>
<dbReference type="GO" id="GO:0044780">
    <property type="term" value="P:bacterial-type flagellum assembly"/>
    <property type="evidence" value="ECO:0007669"/>
    <property type="project" value="InterPro"/>
</dbReference>
<evidence type="ECO:0000256" key="5">
    <source>
        <dbReference type="ARBA" id="ARBA00022989"/>
    </source>
</evidence>
<evidence type="ECO:0000256" key="6">
    <source>
        <dbReference type="ARBA" id="ARBA00023136"/>
    </source>
</evidence>
<dbReference type="RefSeq" id="WP_181340506.1">
    <property type="nucleotide sequence ID" value="NZ_JAAKDE010000044.1"/>
</dbReference>
<dbReference type="Pfam" id="PF00771">
    <property type="entry name" value="FHIPEP"/>
    <property type="match status" value="1"/>
</dbReference>
<feature type="transmembrane region" description="Helical" evidence="7">
    <location>
        <begin position="20"/>
        <end position="37"/>
    </location>
</feature>
<gene>
    <name evidence="7 8" type="primary">flhA</name>
    <name evidence="8" type="ORF">G5B42_10930</name>
</gene>
<comment type="subcellular location">
    <subcellularLocation>
        <location evidence="1 7">Cell membrane</location>
        <topology evidence="1 7">Multi-pass membrane protein</topology>
    </subcellularLocation>
</comment>
<dbReference type="InterPro" id="IPR006301">
    <property type="entry name" value="FlhA"/>
</dbReference>